<dbReference type="Proteomes" id="UP000838324">
    <property type="component" value="Unassembled WGS sequence"/>
</dbReference>
<dbReference type="EMBL" id="CAKMMG010000007">
    <property type="protein sequence ID" value="CAH1215680.1"/>
    <property type="molecule type" value="Genomic_DNA"/>
</dbReference>
<protein>
    <recommendedName>
        <fullName evidence="4">YfhD family protein</fullName>
    </recommendedName>
</protein>
<gene>
    <name evidence="2" type="ORF">PAECIP111892_04156</name>
</gene>
<accession>A0ABN8GWX2</accession>
<reference evidence="2" key="1">
    <citation type="submission" date="2022-01" db="EMBL/GenBank/DDBJ databases">
        <authorList>
            <person name="Criscuolo A."/>
        </authorList>
    </citation>
    <scope>NUCLEOTIDE SEQUENCE</scope>
    <source>
        <strain evidence="2">CIP111892</strain>
    </source>
</reference>
<evidence type="ECO:0000313" key="3">
    <source>
        <dbReference type="Proteomes" id="UP000838324"/>
    </source>
</evidence>
<proteinExistence type="predicted"/>
<dbReference type="RefSeq" id="WP_236335991.1">
    <property type="nucleotide sequence ID" value="NZ_CAKMMG010000007.1"/>
</dbReference>
<evidence type="ECO:0000256" key="1">
    <source>
        <dbReference type="SAM" id="MobiDB-lite"/>
    </source>
</evidence>
<evidence type="ECO:0000313" key="2">
    <source>
        <dbReference type="EMBL" id="CAH1215680.1"/>
    </source>
</evidence>
<name>A0ABN8GWX2_9BACL</name>
<organism evidence="2 3">
    <name type="scientific">Paenibacillus auburnensis</name>
    <dbReference type="NCBI Taxonomy" id="2905649"/>
    <lineage>
        <taxon>Bacteria</taxon>
        <taxon>Bacillati</taxon>
        <taxon>Bacillota</taxon>
        <taxon>Bacilli</taxon>
        <taxon>Bacillales</taxon>
        <taxon>Paenibacillaceae</taxon>
        <taxon>Paenibacillus</taxon>
    </lineage>
</organism>
<evidence type="ECO:0008006" key="4">
    <source>
        <dbReference type="Google" id="ProtNLM"/>
    </source>
</evidence>
<sequence length="61" mass="6607">MNDKEKSAASGSPAEDGLVTERDIDEEFGLFQEDSYPGALPDEDQKAAINHAVPKEDQTKA</sequence>
<feature type="region of interest" description="Disordered" evidence="1">
    <location>
        <begin position="1"/>
        <end position="61"/>
    </location>
</feature>
<keyword evidence="3" id="KW-1185">Reference proteome</keyword>
<comment type="caution">
    <text evidence="2">The sequence shown here is derived from an EMBL/GenBank/DDBJ whole genome shotgun (WGS) entry which is preliminary data.</text>
</comment>